<dbReference type="GO" id="GO:0006178">
    <property type="term" value="P:guanine salvage"/>
    <property type="evidence" value="ECO:0007669"/>
    <property type="project" value="TreeGrafter"/>
</dbReference>
<evidence type="ECO:0000256" key="12">
    <source>
        <dbReference type="ARBA" id="ARBA00022842"/>
    </source>
</evidence>
<dbReference type="UniPathway" id="UPA00591">
    <property type="reaction ID" value="UER00648"/>
</dbReference>
<dbReference type="GO" id="GO:0005829">
    <property type="term" value="C:cytosol"/>
    <property type="evidence" value="ECO:0007669"/>
    <property type="project" value="TreeGrafter"/>
</dbReference>
<evidence type="ECO:0000256" key="1">
    <source>
        <dbReference type="ARBA" id="ARBA00001946"/>
    </source>
</evidence>
<keyword evidence="12 13" id="KW-0460">Magnesium</keyword>
<dbReference type="AlphaFoldDB" id="C1BVJ4"/>
<dbReference type="PANTHER" id="PTHR43340:SF1">
    <property type="entry name" value="HYPOXANTHINE PHOSPHORIBOSYLTRANSFERASE"/>
    <property type="match status" value="1"/>
</dbReference>
<evidence type="ECO:0000256" key="7">
    <source>
        <dbReference type="ARBA" id="ARBA00022676"/>
    </source>
</evidence>
<dbReference type="GO" id="GO:0046100">
    <property type="term" value="P:hypoxanthine metabolic process"/>
    <property type="evidence" value="ECO:0007669"/>
    <property type="project" value="TreeGrafter"/>
</dbReference>
<dbReference type="FunFam" id="3.40.50.2020:FF:000053">
    <property type="entry name" value="Hypoxanthine phosphoribosyltransferase"/>
    <property type="match status" value="1"/>
</dbReference>
<evidence type="ECO:0000256" key="4">
    <source>
        <dbReference type="ARBA" id="ARBA00008391"/>
    </source>
</evidence>
<keyword evidence="6 13" id="KW-0963">Cytoplasm</keyword>
<keyword evidence="10 13" id="KW-0660">Purine salvage</keyword>
<name>C1BVJ4_LEPSM</name>
<evidence type="ECO:0000256" key="5">
    <source>
        <dbReference type="ARBA" id="ARBA00011895"/>
    </source>
</evidence>
<dbReference type="InterPro" id="IPR029057">
    <property type="entry name" value="PRTase-like"/>
</dbReference>
<comment type="similarity">
    <text evidence="4 13">Belongs to the purine/pyrimidine phosphoribosyltransferase family.</text>
</comment>
<dbReference type="InterPro" id="IPR000836">
    <property type="entry name" value="PRTase_dom"/>
</dbReference>
<evidence type="ECO:0000256" key="13">
    <source>
        <dbReference type="RuleBase" id="RU364099"/>
    </source>
</evidence>
<dbReference type="PANTHER" id="PTHR43340">
    <property type="entry name" value="HYPOXANTHINE-GUANINE PHOSPHORIBOSYLTRANSFERASE"/>
    <property type="match status" value="1"/>
</dbReference>
<evidence type="ECO:0000256" key="3">
    <source>
        <dbReference type="ARBA" id="ARBA00004669"/>
    </source>
</evidence>
<keyword evidence="11 13" id="KW-0547">Nucleotide-binding</keyword>
<dbReference type="GO" id="GO:0000287">
    <property type="term" value="F:magnesium ion binding"/>
    <property type="evidence" value="ECO:0007669"/>
    <property type="project" value="TreeGrafter"/>
</dbReference>
<evidence type="ECO:0000313" key="15">
    <source>
        <dbReference type="EMBL" id="ACO13047.1"/>
    </source>
</evidence>
<comment type="catalytic activity">
    <reaction evidence="13">
        <text>IMP + diphosphate = hypoxanthine + 5-phospho-alpha-D-ribose 1-diphosphate</text>
        <dbReference type="Rhea" id="RHEA:17973"/>
        <dbReference type="ChEBI" id="CHEBI:17368"/>
        <dbReference type="ChEBI" id="CHEBI:33019"/>
        <dbReference type="ChEBI" id="CHEBI:58017"/>
        <dbReference type="ChEBI" id="CHEBI:58053"/>
        <dbReference type="EC" id="2.4.2.8"/>
    </reaction>
</comment>
<dbReference type="OrthoDB" id="9449045at2759"/>
<dbReference type="Gene3D" id="3.40.50.2020">
    <property type="match status" value="1"/>
</dbReference>
<dbReference type="EMBL" id="BT078623">
    <property type="protein sequence ID" value="ACO13047.1"/>
    <property type="molecule type" value="mRNA"/>
</dbReference>
<dbReference type="GO" id="GO:0000166">
    <property type="term" value="F:nucleotide binding"/>
    <property type="evidence" value="ECO:0007669"/>
    <property type="project" value="UniProtKB-KW"/>
</dbReference>
<dbReference type="CDD" id="cd06223">
    <property type="entry name" value="PRTases_typeI"/>
    <property type="match status" value="1"/>
</dbReference>
<dbReference type="GO" id="GO:0032264">
    <property type="term" value="P:IMP salvage"/>
    <property type="evidence" value="ECO:0007669"/>
    <property type="project" value="UniProtKB-UniPathway"/>
</dbReference>
<keyword evidence="7 13" id="KW-0328">Glycosyltransferase</keyword>
<reference evidence="15" key="1">
    <citation type="submission" date="2009-06" db="EMBL/GenBank/DDBJ databases">
        <title>Lepeophtheirus salmonis ESTs and full-length cDNAs.</title>
        <authorList>
            <person name="Yasuike M."/>
            <person name="von Schalburg K."/>
            <person name="Cooper G."/>
            <person name="Leong J."/>
            <person name="Jones S.R.M."/>
            <person name="Koop B.F."/>
        </authorList>
    </citation>
    <scope>NUCLEOTIDE SEQUENCE</scope>
    <source>
        <strain evidence="15">Pacific form</strain>
        <tissue evidence="15">Whole</tissue>
    </source>
</reference>
<protein>
    <recommendedName>
        <fullName evidence="5 13">Hypoxanthine phosphoribosyltransferase</fullName>
        <ecNumber evidence="5 13">2.4.2.8</ecNumber>
    </recommendedName>
</protein>
<keyword evidence="9 13" id="KW-0479">Metal-binding</keyword>
<gene>
    <name evidence="15" type="primary">HPRT</name>
</gene>
<dbReference type="SUPFAM" id="SSF53271">
    <property type="entry name" value="PRTase-like"/>
    <property type="match status" value="1"/>
</dbReference>
<dbReference type="EC" id="2.4.2.8" evidence="5 13"/>
<comment type="pathway">
    <text evidence="3 13">Purine metabolism; IMP biosynthesis via salvage pathway; IMP from hypoxanthine: step 1/1.</text>
</comment>
<evidence type="ECO:0000259" key="14">
    <source>
        <dbReference type="Pfam" id="PF00156"/>
    </source>
</evidence>
<evidence type="ECO:0000256" key="9">
    <source>
        <dbReference type="ARBA" id="ARBA00022723"/>
    </source>
</evidence>
<evidence type="ECO:0000256" key="10">
    <source>
        <dbReference type="ARBA" id="ARBA00022726"/>
    </source>
</evidence>
<dbReference type="GO" id="GO:0006166">
    <property type="term" value="P:purine ribonucleoside salvage"/>
    <property type="evidence" value="ECO:0007669"/>
    <property type="project" value="UniProtKB-KW"/>
</dbReference>
<comment type="cofactor">
    <cofactor evidence="1 13">
        <name>Mg(2+)</name>
        <dbReference type="ChEBI" id="CHEBI:18420"/>
    </cofactor>
</comment>
<feature type="domain" description="Phosphoribosyltransferase" evidence="14">
    <location>
        <begin position="53"/>
        <end position="208"/>
    </location>
</feature>
<proteinExistence type="evidence at transcript level"/>
<dbReference type="Pfam" id="PF00156">
    <property type="entry name" value="Pribosyltran"/>
    <property type="match status" value="1"/>
</dbReference>
<evidence type="ECO:0000256" key="11">
    <source>
        <dbReference type="ARBA" id="ARBA00022741"/>
    </source>
</evidence>
<evidence type="ECO:0000256" key="2">
    <source>
        <dbReference type="ARBA" id="ARBA00004496"/>
    </source>
</evidence>
<evidence type="ECO:0000256" key="6">
    <source>
        <dbReference type="ARBA" id="ARBA00022490"/>
    </source>
</evidence>
<dbReference type="NCBIfam" id="TIGR01203">
    <property type="entry name" value="HGPRTase"/>
    <property type="match status" value="1"/>
</dbReference>
<dbReference type="GO" id="GO:0032263">
    <property type="term" value="P:GMP salvage"/>
    <property type="evidence" value="ECO:0007669"/>
    <property type="project" value="TreeGrafter"/>
</dbReference>
<dbReference type="InterPro" id="IPR050408">
    <property type="entry name" value="HGPRT"/>
</dbReference>
<dbReference type="GO" id="GO:0004422">
    <property type="term" value="F:hypoxanthine phosphoribosyltransferase activity"/>
    <property type="evidence" value="ECO:0007669"/>
    <property type="project" value="InterPro"/>
</dbReference>
<organism evidence="15">
    <name type="scientific">Lepeophtheirus salmonis</name>
    <name type="common">Salmon louse</name>
    <name type="synonym">Caligus salmonis</name>
    <dbReference type="NCBI Taxonomy" id="72036"/>
    <lineage>
        <taxon>Eukaryota</taxon>
        <taxon>Metazoa</taxon>
        <taxon>Ecdysozoa</taxon>
        <taxon>Arthropoda</taxon>
        <taxon>Crustacea</taxon>
        <taxon>Multicrustacea</taxon>
        <taxon>Hexanauplia</taxon>
        <taxon>Copepoda</taxon>
        <taxon>Siphonostomatoida</taxon>
        <taxon>Caligidae</taxon>
        <taxon>Lepeophtheirus</taxon>
    </lineage>
</organism>
<evidence type="ECO:0000256" key="8">
    <source>
        <dbReference type="ARBA" id="ARBA00022679"/>
    </source>
</evidence>
<comment type="subcellular location">
    <subcellularLocation>
        <location evidence="2 13">Cytoplasm</location>
    </subcellularLocation>
</comment>
<accession>C1BVJ4</accession>
<dbReference type="InterPro" id="IPR005904">
    <property type="entry name" value="Hxn_phspho_trans"/>
</dbReference>
<keyword evidence="8 13" id="KW-0808">Transferase</keyword>
<sequence>MSNLNMSLNIPTCLNIPDDFKGYDKDLFHYPERYRDIVDKILVPHGLIRDRVYKIAANIESHYLKADVKHVKLLCVLKGAYKFFGELNECLSDLSSLRREGEGHIGYSVQFVRAKSYQNDCSTGIIKISGEEYLENELKGHDVLIVEDIIDTGATMVKLLESLKKYNPNSIKVASLVRKRTVRSNCFRPDFVCFEVPDSFIIGYAFDFNDFFRDIPHICTINQDNIGLYKDRHA</sequence>